<keyword evidence="4" id="KW-0067">ATP-binding</keyword>
<proteinExistence type="predicted"/>
<feature type="chain" id="PRO_5013340127" evidence="5">
    <location>
        <begin position="30"/>
        <end position="169"/>
    </location>
</feature>
<evidence type="ECO:0000256" key="2">
    <source>
        <dbReference type="ARBA" id="ARBA00022741"/>
    </source>
</evidence>
<protein>
    <submittedName>
        <fullName evidence="6">Putative LRR receptor-like serine/threonine-protein kinase</fullName>
    </submittedName>
</protein>
<dbReference type="GO" id="GO:0016301">
    <property type="term" value="F:kinase activity"/>
    <property type="evidence" value="ECO:0007669"/>
    <property type="project" value="UniProtKB-KW"/>
</dbReference>
<dbReference type="PROSITE" id="PS51257">
    <property type="entry name" value="PROKAR_LIPOPROTEIN"/>
    <property type="match status" value="1"/>
</dbReference>
<dbReference type="Proteomes" id="UP000188268">
    <property type="component" value="Unassembled WGS sequence"/>
</dbReference>
<dbReference type="InterPro" id="IPR052059">
    <property type="entry name" value="CR_Ser/Thr_kinase"/>
</dbReference>
<evidence type="ECO:0000313" key="6">
    <source>
        <dbReference type="EMBL" id="OMO57111.1"/>
    </source>
</evidence>
<name>A0A1R3GGC4_COCAP</name>
<dbReference type="PANTHER" id="PTHR47973">
    <property type="entry name" value="CYSTEINE-RICH RECEPTOR-LIKE PROTEIN KINASE 3"/>
    <property type="match status" value="1"/>
</dbReference>
<keyword evidence="2" id="KW-0547">Nucleotide-binding</keyword>
<dbReference type="EMBL" id="AWWV01014421">
    <property type="protein sequence ID" value="OMO57111.1"/>
    <property type="molecule type" value="Genomic_DNA"/>
</dbReference>
<organism evidence="6 7">
    <name type="scientific">Corchorus capsularis</name>
    <name type="common">Jute</name>
    <dbReference type="NCBI Taxonomy" id="210143"/>
    <lineage>
        <taxon>Eukaryota</taxon>
        <taxon>Viridiplantae</taxon>
        <taxon>Streptophyta</taxon>
        <taxon>Embryophyta</taxon>
        <taxon>Tracheophyta</taxon>
        <taxon>Spermatophyta</taxon>
        <taxon>Magnoliopsida</taxon>
        <taxon>eudicotyledons</taxon>
        <taxon>Gunneridae</taxon>
        <taxon>Pentapetalae</taxon>
        <taxon>rosids</taxon>
        <taxon>malvids</taxon>
        <taxon>Malvales</taxon>
        <taxon>Malvaceae</taxon>
        <taxon>Grewioideae</taxon>
        <taxon>Apeibeae</taxon>
        <taxon>Corchorus</taxon>
    </lineage>
</organism>
<evidence type="ECO:0000256" key="3">
    <source>
        <dbReference type="ARBA" id="ARBA00022777"/>
    </source>
</evidence>
<dbReference type="Gramene" id="OMO57111">
    <property type="protein sequence ID" value="OMO57111"/>
    <property type="gene ID" value="CCACVL1_25989"/>
</dbReference>
<keyword evidence="3 6" id="KW-0418">Kinase</keyword>
<evidence type="ECO:0000256" key="5">
    <source>
        <dbReference type="SAM" id="SignalP"/>
    </source>
</evidence>
<comment type="caution">
    <text evidence="6">The sequence shown here is derived from an EMBL/GenBank/DDBJ whole genome shotgun (WGS) entry which is preliminary data.</text>
</comment>
<keyword evidence="5" id="KW-0732">Signal</keyword>
<evidence type="ECO:0000313" key="7">
    <source>
        <dbReference type="Proteomes" id="UP000188268"/>
    </source>
</evidence>
<dbReference type="STRING" id="210143.A0A1R3GGC4"/>
<dbReference type="Gene3D" id="1.10.510.10">
    <property type="entry name" value="Transferase(Phosphotransferase) domain 1"/>
    <property type="match status" value="1"/>
</dbReference>
<reference evidence="6 7" key="1">
    <citation type="submission" date="2013-09" db="EMBL/GenBank/DDBJ databases">
        <title>Corchorus capsularis genome sequencing.</title>
        <authorList>
            <person name="Alam M."/>
            <person name="Haque M.S."/>
            <person name="Islam M.S."/>
            <person name="Emdad E.M."/>
            <person name="Islam M.M."/>
            <person name="Ahmed B."/>
            <person name="Halim A."/>
            <person name="Hossen Q.M.M."/>
            <person name="Hossain M.Z."/>
            <person name="Ahmed R."/>
            <person name="Khan M.M."/>
            <person name="Islam R."/>
            <person name="Rashid M.M."/>
            <person name="Khan S.A."/>
            <person name="Rahman M.S."/>
            <person name="Alam M."/>
        </authorList>
    </citation>
    <scope>NUCLEOTIDE SEQUENCE [LARGE SCALE GENOMIC DNA]</scope>
    <source>
        <strain evidence="7">cv. CVL-1</strain>
        <tissue evidence="6">Whole seedling</tissue>
    </source>
</reference>
<evidence type="ECO:0000256" key="1">
    <source>
        <dbReference type="ARBA" id="ARBA00022679"/>
    </source>
</evidence>
<dbReference type="OrthoDB" id="663146at2759"/>
<sequence>MDFKLRSSSKYLFFFFFMIFFIGCCKSNAQSTQNAINPSEEDSHQHSGCWNHAWTLHENNQILSVMDPKLVEFDENEALRVVGVALLCTQASPKMRPSMSRVVAMLAGDIEVSSVTSKPGYLTDWDFKDTIGTFMIADTLTSFAASTHNIKNSISKNDNSIGRTNALSN</sequence>
<keyword evidence="6" id="KW-0675">Receptor</keyword>
<dbReference type="AlphaFoldDB" id="A0A1R3GGC4"/>
<feature type="signal peptide" evidence="5">
    <location>
        <begin position="1"/>
        <end position="29"/>
    </location>
</feature>
<accession>A0A1R3GGC4</accession>
<keyword evidence="7" id="KW-1185">Reference proteome</keyword>
<gene>
    <name evidence="6" type="ORF">CCACVL1_25989</name>
</gene>
<dbReference type="GO" id="GO:0005524">
    <property type="term" value="F:ATP binding"/>
    <property type="evidence" value="ECO:0007669"/>
    <property type="project" value="UniProtKB-KW"/>
</dbReference>
<keyword evidence="1" id="KW-0808">Transferase</keyword>
<evidence type="ECO:0000256" key="4">
    <source>
        <dbReference type="ARBA" id="ARBA00022840"/>
    </source>
</evidence>